<sequence>MLTGSSFHTDATSTVASFLPAAGLGLTLGEGTSIAVIREDVKKRKAALKEKEETKSSETETAFSIEETEETTEEETVSESGTESSEETADTKESTETAESGGTETGGPVKETETEAAGETESRKETESESETESPSESPAETESPKESEAETGSETQKETESESRTGESSEKETETENETEIVEAIEPVIREPETKVSEEEQEEKKEEETLIIAQVNDYVNIRNTPGTDGEIVGKLYDDSVGTLIEEAADGWYRVKSGSVEGYVKAEYFKTGDEAKRIADEVGNKIAVVNTQTLKVRTDASLDASVLGLIPMGEELTVLEEKNGFVKVSIEEGDGWVSKDYVDVEIEYVTAESIEEERARLEEEEQAREEARKAAKAAEEKLRQEEQKRQEQEAAAQEDSGAQQEEAAPEQEEEQKKETVSAPKVSSDGSLGSAVASYATQFVGNPYVYGGTSLTNGADCSGFVMSVYKNFGVSLPHSSSADRHVGYAVGSLAEAQPGDLVCYSGHVGIYIGGGQIVHASTAATGIKISNADYRNPVAIRRIF</sequence>
<evidence type="ECO:0000259" key="7">
    <source>
        <dbReference type="PROSITE" id="PS51935"/>
    </source>
</evidence>
<reference evidence="8" key="2">
    <citation type="submission" date="2021-04" db="EMBL/GenBank/DDBJ databases">
        <authorList>
            <person name="Gilroy R."/>
        </authorList>
    </citation>
    <scope>NUCLEOTIDE SEQUENCE</scope>
    <source>
        <strain evidence="8">USAMLcec3-2134</strain>
    </source>
</reference>
<comment type="similarity">
    <text evidence="1">Belongs to the peptidase C40 family.</text>
</comment>
<feature type="domain" description="SH3b" evidence="6">
    <location>
        <begin position="208"/>
        <end position="273"/>
    </location>
</feature>
<gene>
    <name evidence="8" type="ORF">H9763_12190</name>
</gene>
<dbReference type="Pfam" id="PF00877">
    <property type="entry name" value="NLPC_P60"/>
    <property type="match status" value="1"/>
</dbReference>
<dbReference type="InterPro" id="IPR003646">
    <property type="entry name" value="SH3-like_bac-type"/>
</dbReference>
<evidence type="ECO:0000256" key="1">
    <source>
        <dbReference type="ARBA" id="ARBA00007074"/>
    </source>
</evidence>
<dbReference type="Gene3D" id="3.90.1720.10">
    <property type="entry name" value="endopeptidase domain like (from Nostoc punctiforme)"/>
    <property type="match status" value="1"/>
</dbReference>
<reference evidence="8" key="1">
    <citation type="journal article" date="2021" name="PeerJ">
        <title>Extensive microbial diversity within the chicken gut microbiome revealed by metagenomics and culture.</title>
        <authorList>
            <person name="Gilroy R."/>
            <person name="Ravi A."/>
            <person name="Getino M."/>
            <person name="Pursley I."/>
            <person name="Horton D.L."/>
            <person name="Alikhan N.F."/>
            <person name="Baker D."/>
            <person name="Gharbi K."/>
            <person name="Hall N."/>
            <person name="Watson M."/>
            <person name="Adriaenssens E.M."/>
            <person name="Foster-Nyarko E."/>
            <person name="Jarju S."/>
            <person name="Secka A."/>
            <person name="Antonio M."/>
            <person name="Oren A."/>
            <person name="Chaudhuri R.R."/>
            <person name="La Ragione R."/>
            <person name="Hildebrand F."/>
            <person name="Pallen M.J."/>
        </authorList>
    </citation>
    <scope>NUCLEOTIDE SEQUENCE</scope>
    <source>
        <strain evidence="8">USAMLcec3-2134</strain>
    </source>
</reference>
<dbReference type="InterPro" id="IPR000064">
    <property type="entry name" value="NLP_P60_dom"/>
</dbReference>
<keyword evidence="3" id="KW-0378">Hydrolase</keyword>
<feature type="region of interest" description="Disordered" evidence="5">
    <location>
        <begin position="44"/>
        <end position="207"/>
    </location>
</feature>
<dbReference type="InterPro" id="IPR051202">
    <property type="entry name" value="Peptidase_C40"/>
</dbReference>
<feature type="domain" description="NlpC/P60" evidence="7">
    <location>
        <begin position="429"/>
        <end position="543"/>
    </location>
</feature>
<feature type="compositionally biased region" description="Low complexity" evidence="5">
    <location>
        <begin position="393"/>
        <end position="406"/>
    </location>
</feature>
<evidence type="ECO:0000256" key="3">
    <source>
        <dbReference type="ARBA" id="ARBA00022801"/>
    </source>
</evidence>
<dbReference type="EMBL" id="DWXE01000044">
    <property type="protein sequence ID" value="HJB92207.1"/>
    <property type="molecule type" value="Genomic_DNA"/>
</dbReference>
<keyword evidence="2" id="KW-0645">Protease</keyword>
<evidence type="ECO:0000313" key="9">
    <source>
        <dbReference type="Proteomes" id="UP000886883"/>
    </source>
</evidence>
<name>A0A9D2MSS3_9FIRM</name>
<accession>A0A9D2MSS3</accession>
<feature type="compositionally biased region" description="Basic and acidic residues" evidence="5">
    <location>
        <begin position="189"/>
        <end position="207"/>
    </location>
</feature>
<dbReference type="Gene3D" id="2.30.30.40">
    <property type="entry name" value="SH3 Domains"/>
    <property type="match status" value="2"/>
</dbReference>
<organism evidence="8 9">
    <name type="scientific">Candidatus Eisenbergiella merdigallinarum</name>
    <dbReference type="NCBI Taxonomy" id="2838552"/>
    <lineage>
        <taxon>Bacteria</taxon>
        <taxon>Bacillati</taxon>
        <taxon>Bacillota</taxon>
        <taxon>Clostridia</taxon>
        <taxon>Lachnospirales</taxon>
        <taxon>Lachnospiraceae</taxon>
        <taxon>Eisenbergiella</taxon>
    </lineage>
</organism>
<dbReference type="PROSITE" id="PS51781">
    <property type="entry name" value="SH3B"/>
    <property type="match status" value="1"/>
</dbReference>
<dbReference type="GO" id="GO:0008234">
    <property type="term" value="F:cysteine-type peptidase activity"/>
    <property type="evidence" value="ECO:0007669"/>
    <property type="project" value="UniProtKB-KW"/>
</dbReference>
<comment type="caution">
    <text evidence="8">The sequence shown here is derived from an EMBL/GenBank/DDBJ whole genome shotgun (WGS) entry which is preliminary data.</text>
</comment>
<dbReference type="PROSITE" id="PS51935">
    <property type="entry name" value="NLPC_P60"/>
    <property type="match status" value="1"/>
</dbReference>
<dbReference type="PANTHER" id="PTHR47053">
    <property type="entry name" value="MUREIN DD-ENDOPEPTIDASE MEPH-RELATED"/>
    <property type="match status" value="1"/>
</dbReference>
<feature type="compositionally biased region" description="Acidic residues" evidence="5">
    <location>
        <begin position="66"/>
        <end position="77"/>
    </location>
</feature>
<feature type="compositionally biased region" description="Basic and acidic residues" evidence="5">
    <location>
        <begin position="44"/>
        <end position="58"/>
    </location>
</feature>
<evidence type="ECO:0000259" key="6">
    <source>
        <dbReference type="PROSITE" id="PS51781"/>
    </source>
</evidence>
<evidence type="ECO:0000256" key="4">
    <source>
        <dbReference type="ARBA" id="ARBA00022807"/>
    </source>
</evidence>
<dbReference type="SMART" id="SM00287">
    <property type="entry name" value="SH3b"/>
    <property type="match status" value="2"/>
</dbReference>
<feature type="compositionally biased region" description="Basic and acidic residues" evidence="5">
    <location>
        <begin position="368"/>
        <end position="392"/>
    </location>
</feature>
<dbReference type="InterPro" id="IPR038765">
    <property type="entry name" value="Papain-like_cys_pep_sf"/>
</dbReference>
<dbReference type="GO" id="GO:0006508">
    <property type="term" value="P:proteolysis"/>
    <property type="evidence" value="ECO:0007669"/>
    <property type="project" value="UniProtKB-KW"/>
</dbReference>
<dbReference type="SUPFAM" id="SSF54001">
    <property type="entry name" value="Cysteine proteinases"/>
    <property type="match status" value="1"/>
</dbReference>
<evidence type="ECO:0000256" key="2">
    <source>
        <dbReference type="ARBA" id="ARBA00022670"/>
    </source>
</evidence>
<evidence type="ECO:0000313" key="8">
    <source>
        <dbReference type="EMBL" id="HJB92207.1"/>
    </source>
</evidence>
<proteinExistence type="inferred from homology"/>
<feature type="compositionally biased region" description="Basic and acidic residues" evidence="5">
    <location>
        <begin position="156"/>
        <end position="175"/>
    </location>
</feature>
<evidence type="ECO:0000256" key="5">
    <source>
        <dbReference type="SAM" id="MobiDB-lite"/>
    </source>
</evidence>
<dbReference type="PANTHER" id="PTHR47053:SF1">
    <property type="entry name" value="MUREIN DD-ENDOPEPTIDASE MEPH-RELATED"/>
    <property type="match status" value="1"/>
</dbReference>
<dbReference type="Pfam" id="PF08239">
    <property type="entry name" value="SH3_3"/>
    <property type="match status" value="2"/>
</dbReference>
<feature type="region of interest" description="Disordered" evidence="5">
    <location>
        <begin position="357"/>
        <end position="430"/>
    </location>
</feature>
<keyword evidence="4" id="KW-0788">Thiol protease</keyword>
<dbReference type="AlphaFoldDB" id="A0A9D2MSS3"/>
<dbReference type="Proteomes" id="UP000886883">
    <property type="component" value="Unassembled WGS sequence"/>
</dbReference>
<protein>
    <submittedName>
        <fullName evidence="8">C40 family peptidase</fullName>
    </submittedName>
</protein>